<protein>
    <submittedName>
        <fullName evidence="1">T-complex protein 1 subunit epsilon</fullName>
    </submittedName>
</protein>
<gene>
    <name evidence="1" type="primary">CCT5_1</name>
    <name evidence="1" type="ORF">H4R21_004763</name>
</gene>
<comment type="caution">
    <text evidence="1">The sequence shown here is derived from an EMBL/GenBank/DDBJ whole genome shotgun (WGS) entry which is preliminary data.</text>
</comment>
<keyword evidence="2" id="KW-1185">Reference proteome</keyword>
<name>A0ACC1KVN0_9FUNG</name>
<proteinExistence type="predicted"/>
<accession>A0ACC1KVN0</accession>
<evidence type="ECO:0000313" key="2">
    <source>
        <dbReference type="Proteomes" id="UP001140087"/>
    </source>
</evidence>
<dbReference type="Proteomes" id="UP001140087">
    <property type="component" value="Unassembled WGS sequence"/>
</dbReference>
<dbReference type="EMBL" id="JANBUN010001909">
    <property type="protein sequence ID" value="KAJ2796319.1"/>
    <property type="molecule type" value="Genomic_DNA"/>
</dbReference>
<sequence length="173" mass="18920">MIVVEDCANSKAVTVFVRGGNKMIVDEAKRSLHDAMCVVRNLILDNRVVYGGAAAEISCSIAVDKAADQVSTIEQYAMRSFARALDAIPMALAENSGLPPIETLSQVKSQQVKLGISSLGVDCMDTGLPDMKEQFVFDPLISKRQQFLLATQLVKMILKIDDVIVHRADEHDQ</sequence>
<reference evidence="1" key="1">
    <citation type="submission" date="2022-07" db="EMBL/GenBank/DDBJ databases">
        <title>Phylogenomic reconstructions and comparative analyses of Kickxellomycotina fungi.</title>
        <authorList>
            <person name="Reynolds N.K."/>
            <person name="Stajich J.E."/>
            <person name="Barry K."/>
            <person name="Grigoriev I.V."/>
            <person name="Crous P."/>
            <person name="Smith M.E."/>
        </authorList>
    </citation>
    <scope>NUCLEOTIDE SEQUENCE</scope>
    <source>
        <strain evidence="1">BCRC 34780</strain>
    </source>
</reference>
<organism evidence="1 2">
    <name type="scientific">Coemansia helicoidea</name>
    <dbReference type="NCBI Taxonomy" id="1286919"/>
    <lineage>
        <taxon>Eukaryota</taxon>
        <taxon>Fungi</taxon>
        <taxon>Fungi incertae sedis</taxon>
        <taxon>Zoopagomycota</taxon>
        <taxon>Kickxellomycotina</taxon>
        <taxon>Kickxellomycetes</taxon>
        <taxon>Kickxellales</taxon>
        <taxon>Kickxellaceae</taxon>
        <taxon>Coemansia</taxon>
    </lineage>
</organism>
<evidence type="ECO:0000313" key="1">
    <source>
        <dbReference type="EMBL" id="KAJ2796319.1"/>
    </source>
</evidence>